<reference evidence="1" key="1">
    <citation type="journal article" date="2022" name="bioRxiv">
        <title>Sequencing and chromosome-scale assembly of the giantPleurodeles waltlgenome.</title>
        <authorList>
            <person name="Brown T."/>
            <person name="Elewa A."/>
            <person name="Iarovenko S."/>
            <person name="Subramanian E."/>
            <person name="Araus A.J."/>
            <person name="Petzold A."/>
            <person name="Susuki M."/>
            <person name="Suzuki K.-i.T."/>
            <person name="Hayashi T."/>
            <person name="Toyoda A."/>
            <person name="Oliveira C."/>
            <person name="Osipova E."/>
            <person name="Leigh N.D."/>
            <person name="Simon A."/>
            <person name="Yun M.H."/>
        </authorList>
    </citation>
    <scope>NUCLEOTIDE SEQUENCE</scope>
    <source>
        <strain evidence="1">20211129_DDA</strain>
        <tissue evidence="1">Liver</tissue>
    </source>
</reference>
<dbReference type="AlphaFoldDB" id="A0AAV7UC38"/>
<comment type="caution">
    <text evidence="1">The sequence shown here is derived from an EMBL/GenBank/DDBJ whole genome shotgun (WGS) entry which is preliminary data.</text>
</comment>
<proteinExistence type="predicted"/>
<gene>
    <name evidence="1" type="ORF">NDU88_002633</name>
</gene>
<organism evidence="1 2">
    <name type="scientific">Pleurodeles waltl</name>
    <name type="common">Iberian ribbed newt</name>
    <dbReference type="NCBI Taxonomy" id="8319"/>
    <lineage>
        <taxon>Eukaryota</taxon>
        <taxon>Metazoa</taxon>
        <taxon>Chordata</taxon>
        <taxon>Craniata</taxon>
        <taxon>Vertebrata</taxon>
        <taxon>Euteleostomi</taxon>
        <taxon>Amphibia</taxon>
        <taxon>Batrachia</taxon>
        <taxon>Caudata</taxon>
        <taxon>Salamandroidea</taxon>
        <taxon>Salamandridae</taxon>
        <taxon>Pleurodelinae</taxon>
        <taxon>Pleurodeles</taxon>
    </lineage>
</organism>
<evidence type="ECO:0000313" key="1">
    <source>
        <dbReference type="EMBL" id="KAJ1185846.1"/>
    </source>
</evidence>
<keyword evidence="2" id="KW-1185">Reference proteome</keyword>
<name>A0AAV7UC38_PLEWA</name>
<accession>A0AAV7UC38</accession>
<dbReference type="EMBL" id="JANPWB010000005">
    <property type="protein sequence ID" value="KAJ1185846.1"/>
    <property type="molecule type" value="Genomic_DNA"/>
</dbReference>
<sequence length="108" mass="11722">MTGLSPQLAGFRVNFDQWACRFSSWRGNVPRWAWPIPGRALPFTPSCCVCGLMGVACRCVGVASAAPRSPTSPHSVPTRVLRGRWCLRELWGASLGTRGETAAVLVLH</sequence>
<dbReference type="Proteomes" id="UP001066276">
    <property type="component" value="Chromosome 3_1"/>
</dbReference>
<evidence type="ECO:0000313" key="2">
    <source>
        <dbReference type="Proteomes" id="UP001066276"/>
    </source>
</evidence>
<protein>
    <submittedName>
        <fullName evidence="1">Uncharacterized protein</fullName>
    </submittedName>
</protein>